<protein>
    <submittedName>
        <fullName evidence="1">Uncharacterized protein</fullName>
    </submittedName>
</protein>
<organism evidence="1 2">
    <name type="scientific">Trichinella nativa</name>
    <dbReference type="NCBI Taxonomy" id="6335"/>
    <lineage>
        <taxon>Eukaryota</taxon>
        <taxon>Metazoa</taxon>
        <taxon>Ecdysozoa</taxon>
        <taxon>Nematoda</taxon>
        <taxon>Enoplea</taxon>
        <taxon>Dorylaimia</taxon>
        <taxon>Trichinellida</taxon>
        <taxon>Trichinellidae</taxon>
        <taxon>Trichinella</taxon>
    </lineage>
</organism>
<sequence length="71" mass="8559">MTNVFIMQCGKQFQFTEKYYQSNNQSKLIFQSNNKAAYCLKINKRCQYFQGHFNQSVPFLDSILFHMEIFQ</sequence>
<evidence type="ECO:0000313" key="2">
    <source>
        <dbReference type="Proteomes" id="UP000054721"/>
    </source>
</evidence>
<dbReference type="AlphaFoldDB" id="A0A0V1L7Q1"/>
<reference evidence="1 2" key="1">
    <citation type="submission" date="2015-05" db="EMBL/GenBank/DDBJ databases">
        <title>Evolution of Trichinella species and genotypes.</title>
        <authorList>
            <person name="Korhonen P.K."/>
            <person name="Edoardo P."/>
            <person name="Giuseppe L.R."/>
            <person name="Gasser R.B."/>
        </authorList>
    </citation>
    <scope>NUCLEOTIDE SEQUENCE [LARGE SCALE GENOMIC DNA]</scope>
    <source>
        <strain evidence="1">ISS10</strain>
    </source>
</reference>
<dbReference type="Proteomes" id="UP000054721">
    <property type="component" value="Unassembled WGS sequence"/>
</dbReference>
<gene>
    <name evidence="1" type="ORF">T02_6048</name>
</gene>
<evidence type="ECO:0000313" key="1">
    <source>
        <dbReference type="EMBL" id="KRZ55308.1"/>
    </source>
</evidence>
<proteinExistence type="predicted"/>
<keyword evidence="2" id="KW-1185">Reference proteome</keyword>
<dbReference type="EMBL" id="JYDW01000117">
    <property type="protein sequence ID" value="KRZ55308.1"/>
    <property type="molecule type" value="Genomic_DNA"/>
</dbReference>
<comment type="caution">
    <text evidence="1">The sequence shown here is derived from an EMBL/GenBank/DDBJ whole genome shotgun (WGS) entry which is preliminary data.</text>
</comment>
<accession>A0A0V1L7Q1</accession>
<name>A0A0V1L7Q1_9BILA</name>